<name>A0A4D6LDR4_VIGUN</name>
<proteinExistence type="predicted"/>
<keyword evidence="2" id="KW-1185">Reference proteome</keyword>
<accession>A0A4D6LDR4</accession>
<dbReference type="EMBL" id="CP039347">
    <property type="protein sequence ID" value="QCD86475.1"/>
    <property type="molecule type" value="Genomic_DNA"/>
</dbReference>
<dbReference type="Proteomes" id="UP000501690">
    <property type="component" value="Linkage Group LG3"/>
</dbReference>
<evidence type="ECO:0000313" key="2">
    <source>
        <dbReference type="Proteomes" id="UP000501690"/>
    </source>
</evidence>
<protein>
    <submittedName>
        <fullName evidence="1">Uncharacterized protein</fullName>
    </submittedName>
</protein>
<gene>
    <name evidence="1" type="ORF">DEO72_LG3g998</name>
</gene>
<dbReference type="AlphaFoldDB" id="A0A4D6LDR4"/>
<organism evidence="1 2">
    <name type="scientific">Vigna unguiculata</name>
    <name type="common">Cowpea</name>
    <dbReference type="NCBI Taxonomy" id="3917"/>
    <lineage>
        <taxon>Eukaryota</taxon>
        <taxon>Viridiplantae</taxon>
        <taxon>Streptophyta</taxon>
        <taxon>Embryophyta</taxon>
        <taxon>Tracheophyta</taxon>
        <taxon>Spermatophyta</taxon>
        <taxon>Magnoliopsida</taxon>
        <taxon>eudicotyledons</taxon>
        <taxon>Gunneridae</taxon>
        <taxon>Pentapetalae</taxon>
        <taxon>rosids</taxon>
        <taxon>fabids</taxon>
        <taxon>Fabales</taxon>
        <taxon>Fabaceae</taxon>
        <taxon>Papilionoideae</taxon>
        <taxon>50 kb inversion clade</taxon>
        <taxon>NPAAA clade</taxon>
        <taxon>indigoferoid/millettioid clade</taxon>
        <taxon>Phaseoleae</taxon>
        <taxon>Vigna</taxon>
    </lineage>
</organism>
<sequence length="195" mass="21270">MGCVCMRESMSKPAILAQASQARLGEIGRDAYPLSARGHRSGGGFWSLGEGSSRLVRLAQAIPSRLFLWDSSPRRGIFLLGEREYVGCSGAGGLHRILLDGIQSFASVCFPLMAVFFINKGKPTSVVTYLRSPKLVRNQSEPSLNTINLLSAAFSLTLYEIQSVERRLGELFRRYRDGGASSSGIQSHSVLSITR</sequence>
<reference evidence="1 2" key="1">
    <citation type="submission" date="2019-04" db="EMBL/GenBank/DDBJ databases">
        <title>An improved genome assembly and genetic linkage map for asparagus bean, Vigna unguiculata ssp. sesquipedialis.</title>
        <authorList>
            <person name="Xia Q."/>
            <person name="Zhang R."/>
            <person name="Dong Y."/>
        </authorList>
    </citation>
    <scope>NUCLEOTIDE SEQUENCE [LARGE SCALE GENOMIC DNA]</scope>
    <source>
        <tissue evidence="1">Leaf</tissue>
    </source>
</reference>
<evidence type="ECO:0000313" key="1">
    <source>
        <dbReference type="EMBL" id="QCD86475.1"/>
    </source>
</evidence>